<sequence>MLIPGSYSLRQSAATAMLLRSSNNSCFTHRSSSVSTLLPLPSVSYCTRTSTTTALHLAFSTSTSTDGLSSLVSSVFSVTNSYQDTTKTLGILAAYSLVANLLYLARRANLRQMTIRELWKIRTTREEGVSRPLFAGMLMAWQMLVLVFPIVEPCVRFGSSFQELLFGSNTRNPKQPSNPKNSNRPGWTIFFYSYPKAQGGGYILEPLACQHLGSNQRARQQIRFDWHSFKYNTGPLGRDGFRHPPTIERNLPHIDIPRYQMKHWPWRRCYKIPDDEED</sequence>
<organism evidence="2 3">
    <name type="scientific">Cylindrotheca closterium</name>
    <dbReference type="NCBI Taxonomy" id="2856"/>
    <lineage>
        <taxon>Eukaryota</taxon>
        <taxon>Sar</taxon>
        <taxon>Stramenopiles</taxon>
        <taxon>Ochrophyta</taxon>
        <taxon>Bacillariophyta</taxon>
        <taxon>Bacillariophyceae</taxon>
        <taxon>Bacillariophycidae</taxon>
        <taxon>Bacillariales</taxon>
        <taxon>Bacillariaceae</taxon>
        <taxon>Cylindrotheca</taxon>
    </lineage>
</organism>
<gene>
    <name evidence="2" type="ORF">CYCCA115_LOCUS5923</name>
</gene>
<feature type="transmembrane region" description="Helical" evidence="1">
    <location>
        <begin position="89"/>
        <end position="108"/>
    </location>
</feature>
<keyword evidence="1" id="KW-0472">Membrane</keyword>
<reference evidence="2" key="1">
    <citation type="submission" date="2023-08" db="EMBL/GenBank/DDBJ databases">
        <authorList>
            <person name="Audoor S."/>
            <person name="Bilcke G."/>
        </authorList>
    </citation>
    <scope>NUCLEOTIDE SEQUENCE</scope>
</reference>
<keyword evidence="1" id="KW-1133">Transmembrane helix</keyword>
<evidence type="ECO:0000313" key="2">
    <source>
        <dbReference type="EMBL" id="CAJ1937998.1"/>
    </source>
</evidence>
<keyword evidence="3" id="KW-1185">Reference proteome</keyword>
<comment type="caution">
    <text evidence="2">The sequence shown here is derived from an EMBL/GenBank/DDBJ whole genome shotgun (WGS) entry which is preliminary data.</text>
</comment>
<dbReference type="Proteomes" id="UP001295423">
    <property type="component" value="Unassembled WGS sequence"/>
</dbReference>
<dbReference type="AlphaFoldDB" id="A0AAD2CMP3"/>
<feature type="transmembrane region" description="Helical" evidence="1">
    <location>
        <begin position="129"/>
        <end position="151"/>
    </location>
</feature>
<evidence type="ECO:0000313" key="3">
    <source>
        <dbReference type="Proteomes" id="UP001295423"/>
    </source>
</evidence>
<accession>A0AAD2CMP3</accession>
<evidence type="ECO:0000256" key="1">
    <source>
        <dbReference type="SAM" id="Phobius"/>
    </source>
</evidence>
<name>A0AAD2CMP3_9STRA</name>
<dbReference type="EMBL" id="CAKOGP040000668">
    <property type="protein sequence ID" value="CAJ1937998.1"/>
    <property type="molecule type" value="Genomic_DNA"/>
</dbReference>
<keyword evidence="1" id="KW-0812">Transmembrane</keyword>
<protein>
    <submittedName>
        <fullName evidence="2">Uncharacterized protein</fullName>
    </submittedName>
</protein>
<proteinExistence type="predicted"/>